<evidence type="ECO:0000313" key="11">
    <source>
        <dbReference type="EMBL" id="TRM61231.1"/>
    </source>
</evidence>
<evidence type="ECO:0000256" key="6">
    <source>
        <dbReference type="ARBA" id="ARBA00023136"/>
    </source>
</evidence>
<protein>
    <recommendedName>
        <fullName evidence="10">Major facilitator superfamily (MFS) profile domain-containing protein</fullName>
    </recommendedName>
</protein>
<dbReference type="InterPro" id="IPR005828">
    <property type="entry name" value="MFS_sugar_transport-like"/>
</dbReference>
<dbReference type="Proteomes" id="UP000320762">
    <property type="component" value="Unassembled WGS sequence"/>
</dbReference>
<keyword evidence="3" id="KW-0813">Transport</keyword>
<dbReference type="InterPro" id="IPR003663">
    <property type="entry name" value="Sugar/inositol_transpt"/>
</dbReference>
<dbReference type="GO" id="GO:0005351">
    <property type="term" value="F:carbohydrate:proton symporter activity"/>
    <property type="evidence" value="ECO:0007669"/>
    <property type="project" value="TreeGrafter"/>
</dbReference>
<dbReference type="Pfam" id="PF00083">
    <property type="entry name" value="Sugar_tr"/>
    <property type="match status" value="1"/>
</dbReference>
<gene>
    <name evidence="11" type="ORF">BD626DRAFT_558640</name>
</gene>
<proteinExistence type="inferred from homology"/>
<feature type="domain" description="Major facilitator superfamily (MFS) profile" evidence="10">
    <location>
        <begin position="1"/>
        <end position="125"/>
    </location>
</feature>
<dbReference type="InterPro" id="IPR050360">
    <property type="entry name" value="MFS_Sugar_Transporters"/>
</dbReference>
<evidence type="ECO:0000256" key="2">
    <source>
        <dbReference type="ARBA" id="ARBA00010992"/>
    </source>
</evidence>
<accession>A0A550C8U8</accession>
<feature type="transmembrane region" description="Helical" evidence="8">
    <location>
        <begin position="103"/>
        <end position="121"/>
    </location>
</feature>
<sequence>MLLCGSVICCLCHIIIAALIGSFYQNWPAHTAGGWAGVAFIFIYMVAFGTSWGPIAWAMPSEVFPSSIRAKGVAISATVNWLSNFLVGLITPPLNDAAPFGAFAFYAVMTFLSFVWTYLFVPETKGRSLEDMDAVFGDSTASEESESRQRIAQSLLDVRKVEEVEGVPWSS</sequence>
<keyword evidence="6 8" id="KW-0472">Membrane</keyword>
<dbReference type="PANTHER" id="PTHR48022:SF14">
    <property type="entry name" value="MAJOR FACILITATOR SUPERFAMILY (MFS) PROFILE DOMAIN-CONTAINING PROTEIN-RELATED"/>
    <property type="match status" value="1"/>
</dbReference>
<dbReference type="OrthoDB" id="8120565at2759"/>
<evidence type="ECO:0000256" key="5">
    <source>
        <dbReference type="ARBA" id="ARBA00022989"/>
    </source>
</evidence>
<comment type="catalytic activity">
    <reaction evidence="7">
        <text>myo-inositol(out) + H(+)(out) = myo-inositol(in) + H(+)(in)</text>
        <dbReference type="Rhea" id="RHEA:60364"/>
        <dbReference type="ChEBI" id="CHEBI:15378"/>
        <dbReference type="ChEBI" id="CHEBI:17268"/>
    </reaction>
</comment>
<dbReference type="PRINTS" id="PR00171">
    <property type="entry name" value="SUGRTRNSPORT"/>
</dbReference>
<dbReference type="PROSITE" id="PS50850">
    <property type="entry name" value="MFS"/>
    <property type="match status" value="1"/>
</dbReference>
<keyword evidence="9" id="KW-0732">Signal</keyword>
<dbReference type="STRING" id="97359.A0A550C8U8"/>
<feature type="chain" id="PRO_5021737807" description="Major facilitator superfamily (MFS) profile domain-containing protein" evidence="9">
    <location>
        <begin position="18"/>
        <end position="171"/>
    </location>
</feature>
<evidence type="ECO:0000256" key="4">
    <source>
        <dbReference type="ARBA" id="ARBA00022692"/>
    </source>
</evidence>
<evidence type="ECO:0000256" key="7">
    <source>
        <dbReference type="ARBA" id="ARBA00049119"/>
    </source>
</evidence>
<dbReference type="SUPFAM" id="SSF103473">
    <property type="entry name" value="MFS general substrate transporter"/>
    <property type="match status" value="1"/>
</dbReference>
<dbReference type="InterPro" id="IPR020846">
    <property type="entry name" value="MFS_dom"/>
</dbReference>
<keyword evidence="5 8" id="KW-1133">Transmembrane helix</keyword>
<dbReference type="PANTHER" id="PTHR48022">
    <property type="entry name" value="PLASTIDIC GLUCOSE TRANSPORTER 4"/>
    <property type="match status" value="1"/>
</dbReference>
<feature type="transmembrane region" description="Helical" evidence="8">
    <location>
        <begin position="70"/>
        <end position="91"/>
    </location>
</feature>
<evidence type="ECO:0000256" key="8">
    <source>
        <dbReference type="SAM" id="Phobius"/>
    </source>
</evidence>
<evidence type="ECO:0000313" key="12">
    <source>
        <dbReference type="Proteomes" id="UP000320762"/>
    </source>
</evidence>
<comment type="similarity">
    <text evidence="2">Belongs to the major facilitator superfamily. Sugar transporter (TC 2.A.1.1) family.</text>
</comment>
<feature type="signal peptide" evidence="9">
    <location>
        <begin position="1"/>
        <end position="17"/>
    </location>
</feature>
<feature type="transmembrane region" description="Helical" evidence="8">
    <location>
        <begin position="33"/>
        <end position="58"/>
    </location>
</feature>
<dbReference type="EMBL" id="VDMD01000017">
    <property type="protein sequence ID" value="TRM61231.1"/>
    <property type="molecule type" value="Genomic_DNA"/>
</dbReference>
<dbReference type="AlphaFoldDB" id="A0A550C8U8"/>
<keyword evidence="12" id="KW-1185">Reference proteome</keyword>
<comment type="subcellular location">
    <subcellularLocation>
        <location evidence="1">Membrane</location>
        <topology evidence="1">Multi-pass membrane protein</topology>
    </subcellularLocation>
</comment>
<dbReference type="GO" id="GO:0016020">
    <property type="term" value="C:membrane"/>
    <property type="evidence" value="ECO:0007669"/>
    <property type="project" value="UniProtKB-SubCell"/>
</dbReference>
<dbReference type="InterPro" id="IPR036259">
    <property type="entry name" value="MFS_trans_sf"/>
</dbReference>
<evidence type="ECO:0000259" key="10">
    <source>
        <dbReference type="PROSITE" id="PS50850"/>
    </source>
</evidence>
<organism evidence="11 12">
    <name type="scientific">Schizophyllum amplum</name>
    <dbReference type="NCBI Taxonomy" id="97359"/>
    <lineage>
        <taxon>Eukaryota</taxon>
        <taxon>Fungi</taxon>
        <taxon>Dikarya</taxon>
        <taxon>Basidiomycota</taxon>
        <taxon>Agaricomycotina</taxon>
        <taxon>Agaricomycetes</taxon>
        <taxon>Agaricomycetidae</taxon>
        <taxon>Agaricales</taxon>
        <taxon>Schizophyllaceae</taxon>
        <taxon>Schizophyllum</taxon>
    </lineage>
</organism>
<comment type="caution">
    <text evidence="11">The sequence shown here is derived from an EMBL/GenBank/DDBJ whole genome shotgun (WGS) entry which is preliminary data.</text>
</comment>
<dbReference type="Gene3D" id="1.20.1250.20">
    <property type="entry name" value="MFS general substrate transporter like domains"/>
    <property type="match status" value="1"/>
</dbReference>
<evidence type="ECO:0000256" key="3">
    <source>
        <dbReference type="ARBA" id="ARBA00022448"/>
    </source>
</evidence>
<name>A0A550C8U8_9AGAR</name>
<evidence type="ECO:0000256" key="1">
    <source>
        <dbReference type="ARBA" id="ARBA00004141"/>
    </source>
</evidence>
<reference evidence="11 12" key="1">
    <citation type="journal article" date="2019" name="New Phytol.">
        <title>Comparative genomics reveals unique wood-decay strategies and fruiting body development in the Schizophyllaceae.</title>
        <authorList>
            <person name="Almasi E."/>
            <person name="Sahu N."/>
            <person name="Krizsan K."/>
            <person name="Balint B."/>
            <person name="Kovacs G.M."/>
            <person name="Kiss B."/>
            <person name="Cseklye J."/>
            <person name="Drula E."/>
            <person name="Henrissat B."/>
            <person name="Nagy I."/>
            <person name="Chovatia M."/>
            <person name="Adam C."/>
            <person name="LaButti K."/>
            <person name="Lipzen A."/>
            <person name="Riley R."/>
            <person name="Grigoriev I.V."/>
            <person name="Nagy L.G."/>
        </authorList>
    </citation>
    <scope>NUCLEOTIDE SEQUENCE [LARGE SCALE GENOMIC DNA]</scope>
    <source>
        <strain evidence="11 12">NL-1724</strain>
    </source>
</reference>
<evidence type="ECO:0000256" key="9">
    <source>
        <dbReference type="SAM" id="SignalP"/>
    </source>
</evidence>
<keyword evidence="4 8" id="KW-0812">Transmembrane</keyword>